<evidence type="ECO:0000256" key="2">
    <source>
        <dbReference type="ARBA" id="ARBA00022801"/>
    </source>
</evidence>
<dbReference type="GO" id="GO:0004553">
    <property type="term" value="F:hydrolase activity, hydrolyzing O-glycosyl compounds"/>
    <property type="evidence" value="ECO:0007669"/>
    <property type="project" value="InterPro"/>
</dbReference>
<dbReference type="SUPFAM" id="SSF51445">
    <property type="entry name" value="(Trans)glycosidases"/>
    <property type="match status" value="1"/>
</dbReference>
<keyword evidence="2" id="KW-0378">Hydrolase</keyword>
<evidence type="ECO:0000256" key="1">
    <source>
        <dbReference type="ARBA" id="ARBA00008773"/>
    </source>
</evidence>
<dbReference type="AlphaFoldDB" id="A0AAQ3JQM5"/>
<evidence type="ECO:0008006" key="7">
    <source>
        <dbReference type="Google" id="ProtNLM"/>
    </source>
</evidence>
<evidence type="ECO:0000313" key="5">
    <source>
        <dbReference type="EMBL" id="WOK94107.1"/>
    </source>
</evidence>
<protein>
    <recommendedName>
        <fullName evidence="7">Glucan endo-1,3-beta-D-glucosidase</fullName>
    </recommendedName>
</protein>
<dbReference type="Proteomes" id="UP001327560">
    <property type="component" value="Chromosome 1"/>
</dbReference>
<dbReference type="PANTHER" id="PTHR32227">
    <property type="entry name" value="GLUCAN ENDO-1,3-BETA-GLUCOSIDASE BG1-RELATED-RELATED"/>
    <property type="match status" value="1"/>
</dbReference>
<reference evidence="5 6" key="1">
    <citation type="submission" date="2023-10" db="EMBL/GenBank/DDBJ databases">
        <title>Chromosome-scale genome assembly provides insights into flower coloration mechanisms of Canna indica.</title>
        <authorList>
            <person name="Li C."/>
        </authorList>
    </citation>
    <scope>NUCLEOTIDE SEQUENCE [LARGE SCALE GENOMIC DNA]</scope>
    <source>
        <tissue evidence="5">Flower</tissue>
    </source>
</reference>
<dbReference type="EMBL" id="CP136890">
    <property type="protein sequence ID" value="WOK94107.1"/>
    <property type="molecule type" value="Genomic_DNA"/>
</dbReference>
<sequence>MADAGGAGVNYGLLGDNLPPPDKVVELFKQRNIRRIRLFLPDGAVLNALHNSGIEVIVGTTNGELPKIAQDPAAAAGWVHDVILPHAAAVNFRCISAGNEVWPSDLAQYVGPAMENLDKALAAAGLKIPVSTAVAMNVLGPSPVPSSGVFSKEALPFMLTFNLGVI</sequence>
<organism evidence="5 6">
    <name type="scientific">Canna indica</name>
    <name type="common">Indian-shot</name>
    <dbReference type="NCBI Taxonomy" id="4628"/>
    <lineage>
        <taxon>Eukaryota</taxon>
        <taxon>Viridiplantae</taxon>
        <taxon>Streptophyta</taxon>
        <taxon>Embryophyta</taxon>
        <taxon>Tracheophyta</taxon>
        <taxon>Spermatophyta</taxon>
        <taxon>Magnoliopsida</taxon>
        <taxon>Liliopsida</taxon>
        <taxon>Zingiberales</taxon>
        <taxon>Cannaceae</taxon>
        <taxon>Canna</taxon>
    </lineage>
</organism>
<name>A0AAQ3JQM5_9LILI</name>
<dbReference type="GO" id="GO:0005975">
    <property type="term" value="P:carbohydrate metabolic process"/>
    <property type="evidence" value="ECO:0007669"/>
    <property type="project" value="InterPro"/>
</dbReference>
<evidence type="ECO:0000256" key="3">
    <source>
        <dbReference type="ARBA" id="ARBA00023295"/>
    </source>
</evidence>
<dbReference type="InterPro" id="IPR044965">
    <property type="entry name" value="Glyco_hydro_17_plant"/>
</dbReference>
<comment type="similarity">
    <text evidence="1 4">Belongs to the glycosyl hydrolase 17 family.</text>
</comment>
<dbReference type="InterPro" id="IPR017853">
    <property type="entry name" value="GH"/>
</dbReference>
<keyword evidence="6" id="KW-1185">Reference proteome</keyword>
<dbReference type="Gene3D" id="3.20.20.80">
    <property type="entry name" value="Glycosidases"/>
    <property type="match status" value="1"/>
</dbReference>
<gene>
    <name evidence="5" type="ORF">Cni_G02809</name>
</gene>
<evidence type="ECO:0000313" key="6">
    <source>
        <dbReference type="Proteomes" id="UP001327560"/>
    </source>
</evidence>
<keyword evidence="3" id="KW-0326">Glycosidase</keyword>
<dbReference type="InterPro" id="IPR000490">
    <property type="entry name" value="Glyco_hydro_17"/>
</dbReference>
<dbReference type="Pfam" id="PF00332">
    <property type="entry name" value="Glyco_hydro_17"/>
    <property type="match status" value="1"/>
</dbReference>
<accession>A0AAQ3JQM5</accession>
<evidence type="ECO:0000256" key="4">
    <source>
        <dbReference type="RuleBase" id="RU004335"/>
    </source>
</evidence>
<proteinExistence type="inferred from homology"/>